<reference evidence="4" key="2">
    <citation type="submission" date="2017-12" db="EMBL/GenBank/DDBJ databases">
        <title>Genome sequence of the Bar-tailed Godwit (Limosa lapponica baueri).</title>
        <authorList>
            <person name="Lima N.C.B."/>
            <person name="Parody-Merino A.M."/>
            <person name="Battley P.F."/>
            <person name="Fidler A.E."/>
            <person name="Prosdocimi F."/>
        </authorList>
    </citation>
    <scope>NUCLEOTIDE SEQUENCE [LARGE SCALE GENOMIC DNA]</scope>
</reference>
<reference evidence="4" key="1">
    <citation type="submission" date="2017-11" db="EMBL/GenBank/DDBJ databases">
        <authorList>
            <person name="Lima N.C."/>
            <person name="Parody-Merino A.M."/>
            <person name="Battley P.F."/>
            <person name="Fidler A.E."/>
            <person name="Prosdocimi F."/>
        </authorList>
    </citation>
    <scope>NUCLEOTIDE SEQUENCE [LARGE SCALE GENOMIC DNA]</scope>
</reference>
<dbReference type="InterPro" id="IPR000477">
    <property type="entry name" value="RT_dom"/>
</dbReference>
<dbReference type="SUPFAM" id="SSF56672">
    <property type="entry name" value="DNA/RNA polymerases"/>
    <property type="match status" value="1"/>
</dbReference>
<dbReference type="Proteomes" id="UP000233556">
    <property type="component" value="Unassembled WGS sequence"/>
</dbReference>
<name>A0A2I0UUF9_LIMLA</name>
<evidence type="ECO:0000256" key="1">
    <source>
        <dbReference type="SAM" id="Phobius"/>
    </source>
</evidence>
<keyword evidence="1" id="KW-1133">Transmembrane helix</keyword>
<dbReference type="Pfam" id="PF00078">
    <property type="entry name" value="RVT_1"/>
    <property type="match status" value="1"/>
</dbReference>
<feature type="domain" description="Reverse transcriptase" evidence="2">
    <location>
        <begin position="1"/>
        <end position="138"/>
    </location>
</feature>
<gene>
    <name evidence="3" type="ORF">llap_70</name>
</gene>
<dbReference type="EMBL" id="KZ505635">
    <property type="protein sequence ID" value="PKU49686.1"/>
    <property type="molecule type" value="Genomic_DNA"/>
</dbReference>
<protein>
    <recommendedName>
        <fullName evidence="2">Reverse transcriptase domain-containing protein</fullName>
    </recommendedName>
</protein>
<dbReference type="InterPro" id="IPR043502">
    <property type="entry name" value="DNA/RNA_pol_sf"/>
</dbReference>
<evidence type="ECO:0000313" key="4">
    <source>
        <dbReference type="Proteomes" id="UP000233556"/>
    </source>
</evidence>
<dbReference type="PANTHER" id="PTHR33332">
    <property type="entry name" value="REVERSE TRANSCRIPTASE DOMAIN-CONTAINING PROTEIN"/>
    <property type="match status" value="1"/>
</dbReference>
<sequence>MEQILLETLLRHMQNEKVICNSQHGFTKGKSRLTHLVTFYDRVTELVDKGTAADVIYLDLLKAFDTVLHNILVSKSERHRLDGWTTWWIRNCIDNCTQRVAVNNSTSKWKPVMIGISQGLVLGLLLFNIFVSDMDSGM</sequence>
<accession>A0A2I0UUF9</accession>
<evidence type="ECO:0000313" key="3">
    <source>
        <dbReference type="EMBL" id="PKU49686.1"/>
    </source>
</evidence>
<proteinExistence type="predicted"/>
<dbReference type="OrthoDB" id="410381at2759"/>
<keyword evidence="1" id="KW-0812">Transmembrane</keyword>
<evidence type="ECO:0000259" key="2">
    <source>
        <dbReference type="PROSITE" id="PS50878"/>
    </source>
</evidence>
<organism evidence="3 4">
    <name type="scientific">Limosa lapponica baueri</name>
    <dbReference type="NCBI Taxonomy" id="1758121"/>
    <lineage>
        <taxon>Eukaryota</taxon>
        <taxon>Metazoa</taxon>
        <taxon>Chordata</taxon>
        <taxon>Craniata</taxon>
        <taxon>Vertebrata</taxon>
        <taxon>Euteleostomi</taxon>
        <taxon>Archelosauria</taxon>
        <taxon>Archosauria</taxon>
        <taxon>Dinosauria</taxon>
        <taxon>Saurischia</taxon>
        <taxon>Theropoda</taxon>
        <taxon>Coelurosauria</taxon>
        <taxon>Aves</taxon>
        <taxon>Neognathae</taxon>
        <taxon>Neoaves</taxon>
        <taxon>Charadriiformes</taxon>
        <taxon>Scolopacidae</taxon>
        <taxon>Limosa</taxon>
    </lineage>
</organism>
<keyword evidence="1" id="KW-0472">Membrane</keyword>
<dbReference type="AlphaFoldDB" id="A0A2I0UUF9"/>
<feature type="transmembrane region" description="Helical" evidence="1">
    <location>
        <begin position="112"/>
        <end position="131"/>
    </location>
</feature>
<dbReference type="PROSITE" id="PS50878">
    <property type="entry name" value="RT_POL"/>
    <property type="match status" value="1"/>
</dbReference>
<keyword evidence="4" id="KW-1185">Reference proteome</keyword>